<dbReference type="EMBL" id="CAXKWB010000906">
    <property type="protein sequence ID" value="CAL4062769.1"/>
    <property type="molecule type" value="Genomic_DNA"/>
</dbReference>
<keyword evidence="5 6" id="KW-0539">Nucleus</keyword>
<keyword evidence="3 6" id="KW-0238">DNA-binding</keyword>
<comment type="subcellular location">
    <subcellularLocation>
        <location evidence="1 6 7">Nucleus</location>
    </subcellularLocation>
</comment>
<dbReference type="Proteomes" id="UP001497623">
    <property type="component" value="Unassembled WGS sequence"/>
</dbReference>
<feature type="compositionally biased region" description="Basic and acidic residues" evidence="9">
    <location>
        <begin position="1"/>
        <end position="13"/>
    </location>
</feature>
<organism evidence="11 12">
    <name type="scientific">Meganyctiphanes norvegica</name>
    <name type="common">Northern krill</name>
    <name type="synonym">Thysanopoda norvegica</name>
    <dbReference type="NCBI Taxonomy" id="48144"/>
    <lineage>
        <taxon>Eukaryota</taxon>
        <taxon>Metazoa</taxon>
        <taxon>Ecdysozoa</taxon>
        <taxon>Arthropoda</taxon>
        <taxon>Crustacea</taxon>
        <taxon>Multicrustacea</taxon>
        <taxon>Malacostraca</taxon>
        <taxon>Eumalacostraca</taxon>
        <taxon>Eucarida</taxon>
        <taxon>Euphausiacea</taxon>
        <taxon>Euphausiidae</taxon>
        <taxon>Meganyctiphanes</taxon>
    </lineage>
</organism>
<evidence type="ECO:0000256" key="3">
    <source>
        <dbReference type="ARBA" id="ARBA00023125"/>
    </source>
</evidence>
<dbReference type="PRINTS" id="PR00031">
    <property type="entry name" value="HTHREPRESSR"/>
</dbReference>
<dbReference type="InterPro" id="IPR009057">
    <property type="entry name" value="Homeodomain-like_sf"/>
</dbReference>
<dbReference type="GO" id="GO:0005634">
    <property type="term" value="C:nucleus"/>
    <property type="evidence" value="ECO:0007669"/>
    <property type="project" value="UniProtKB-SubCell"/>
</dbReference>
<evidence type="ECO:0000256" key="2">
    <source>
        <dbReference type="ARBA" id="ARBA00022473"/>
    </source>
</evidence>
<evidence type="ECO:0000313" key="12">
    <source>
        <dbReference type="Proteomes" id="UP001497623"/>
    </source>
</evidence>
<evidence type="ECO:0000313" key="11">
    <source>
        <dbReference type="EMBL" id="CAL4062769.1"/>
    </source>
</evidence>
<dbReference type="SMART" id="SM00389">
    <property type="entry name" value="HOX"/>
    <property type="match status" value="1"/>
</dbReference>
<feature type="compositionally biased region" description="Basic and acidic residues" evidence="9">
    <location>
        <begin position="169"/>
        <end position="180"/>
    </location>
</feature>
<evidence type="ECO:0000256" key="5">
    <source>
        <dbReference type="ARBA" id="ARBA00023242"/>
    </source>
</evidence>
<dbReference type="InterPro" id="IPR051892">
    <property type="entry name" value="LBX_TF"/>
</dbReference>
<evidence type="ECO:0000256" key="1">
    <source>
        <dbReference type="ARBA" id="ARBA00004123"/>
    </source>
</evidence>
<feature type="compositionally biased region" description="Low complexity" evidence="9">
    <location>
        <begin position="79"/>
        <end position="90"/>
    </location>
</feature>
<feature type="region of interest" description="Disordered" evidence="9">
    <location>
        <begin position="1"/>
        <end position="93"/>
    </location>
</feature>
<reference evidence="11 12" key="1">
    <citation type="submission" date="2024-05" db="EMBL/GenBank/DDBJ databases">
        <authorList>
            <person name="Wallberg A."/>
        </authorList>
    </citation>
    <scope>NUCLEOTIDE SEQUENCE [LARGE SCALE GENOMIC DNA]</scope>
</reference>
<dbReference type="PANTHER" id="PTHR24336:SF8">
    <property type="entry name" value="LADYBIRD EARLY-RELATED"/>
    <property type="match status" value="1"/>
</dbReference>
<dbReference type="SUPFAM" id="SSF46689">
    <property type="entry name" value="Homeodomain-like"/>
    <property type="match status" value="1"/>
</dbReference>
<evidence type="ECO:0000256" key="8">
    <source>
        <dbReference type="SAM" id="Coils"/>
    </source>
</evidence>
<keyword evidence="2" id="KW-0217">Developmental protein</keyword>
<gene>
    <name evidence="11" type="ORF">MNOR_LOCUS2826</name>
</gene>
<feature type="compositionally biased region" description="Low complexity" evidence="9">
    <location>
        <begin position="140"/>
        <end position="162"/>
    </location>
</feature>
<dbReference type="AlphaFoldDB" id="A0AAV2PNU9"/>
<evidence type="ECO:0000256" key="4">
    <source>
        <dbReference type="ARBA" id="ARBA00023155"/>
    </source>
</evidence>
<evidence type="ECO:0000256" key="7">
    <source>
        <dbReference type="RuleBase" id="RU000682"/>
    </source>
</evidence>
<dbReference type="GO" id="GO:1990837">
    <property type="term" value="F:sequence-specific double-stranded DNA binding"/>
    <property type="evidence" value="ECO:0007669"/>
    <property type="project" value="TreeGrafter"/>
</dbReference>
<dbReference type="PROSITE" id="PS00027">
    <property type="entry name" value="HOMEOBOX_1"/>
    <property type="match status" value="1"/>
</dbReference>
<feature type="domain" description="Homeobox" evidence="10">
    <location>
        <begin position="279"/>
        <end position="339"/>
    </location>
</feature>
<dbReference type="Pfam" id="PF00046">
    <property type="entry name" value="Homeodomain"/>
    <property type="match status" value="1"/>
</dbReference>
<dbReference type="FunFam" id="1.10.10.60:FF:000098">
    <property type="entry name" value="Transcription factor LBX1"/>
    <property type="match status" value="1"/>
</dbReference>
<proteinExistence type="predicted"/>
<evidence type="ECO:0000256" key="9">
    <source>
        <dbReference type="SAM" id="MobiDB-lite"/>
    </source>
</evidence>
<feature type="DNA-binding region" description="Homeobox" evidence="6">
    <location>
        <begin position="281"/>
        <end position="340"/>
    </location>
</feature>
<dbReference type="InterPro" id="IPR000047">
    <property type="entry name" value="HTH_motif"/>
</dbReference>
<dbReference type="GO" id="GO:0000981">
    <property type="term" value="F:DNA-binding transcription factor activity, RNA polymerase II-specific"/>
    <property type="evidence" value="ECO:0007669"/>
    <property type="project" value="InterPro"/>
</dbReference>
<comment type="caution">
    <text evidence="11">The sequence shown here is derived from an EMBL/GenBank/DDBJ whole genome shotgun (WGS) entry which is preliminary data.</text>
</comment>
<accession>A0AAV2PNU9</accession>
<keyword evidence="4 6" id="KW-0371">Homeobox</keyword>
<keyword evidence="12" id="KW-1185">Reference proteome</keyword>
<dbReference type="CDD" id="cd00086">
    <property type="entry name" value="homeodomain"/>
    <property type="match status" value="1"/>
</dbReference>
<dbReference type="InterPro" id="IPR001356">
    <property type="entry name" value="HD"/>
</dbReference>
<dbReference type="PANTHER" id="PTHR24336">
    <property type="entry name" value="TRANSCRIPTION FACTOR LBX"/>
    <property type="match status" value="1"/>
</dbReference>
<feature type="region of interest" description="Disordered" evidence="9">
    <location>
        <begin position="110"/>
        <end position="183"/>
    </location>
</feature>
<dbReference type="PROSITE" id="PS50071">
    <property type="entry name" value="HOMEOBOX_2"/>
    <property type="match status" value="1"/>
</dbReference>
<feature type="compositionally biased region" description="Polar residues" evidence="9">
    <location>
        <begin position="126"/>
        <end position="139"/>
    </location>
</feature>
<feature type="coiled-coil region" evidence="8">
    <location>
        <begin position="326"/>
        <end position="353"/>
    </location>
</feature>
<evidence type="ECO:0000259" key="10">
    <source>
        <dbReference type="PROSITE" id="PS50071"/>
    </source>
</evidence>
<keyword evidence="8" id="KW-0175">Coiled coil</keyword>
<dbReference type="Gene3D" id="1.10.10.60">
    <property type="entry name" value="Homeodomain-like"/>
    <property type="match status" value="1"/>
</dbReference>
<feature type="region of interest" description="Disordered" evidence="9">
    <location>
        <begin position="205"/>
        <end position="243"/>
    </location>
</feature>
<name>A0AAV2PNU9_MEGNR</name>
<evidence type="ECO:0000256" key="6">
    <source>
        <dbReference type="PROSITE-ProRule" id="PRU00108"/>
    </source>
</evidence>
<sequence>MEIRAECVARMEDSDSPPSPGHEVPERPPSPCDSEISVGCEADEHDELPSPMDMTAQNDVSTEDDEAEPHSPSTSRGAPSPGTLSSSGSLHNESYTYLSDDEYFRPLKKLAMSGGASPPTAAPLSPVSNPASPTQSPQSELIRLQQHHQQQQQQLRQQQEQLQQEEEERLQQEEAARIEQQKQAGLRSFSILDILSYKPSRRKSSVPVKIVRPWDTREDSGDDCEPPPTKAPSQGDKKNNDKGSALDALFKMTNKTLDNLNKDDKADAVNLFNNRQPPKKKRKSRTAFTNHQIFELEKRFLYQKYLSPADRDELAQTLGLSNAQVITWFQNRRAKLKRDMEELKRDVEVTKVGVISNKALLEASVNMAVLLKANKDSFRIPVSAYQH</sequence>
<dbReference type="InterPro" id="IPR017970">
    <property type="entry name" value="Homeobox_CS"/>
</dbReference>
<protein>
    <recommendedName>
        <fullName evidence="10">Homeobox domain-containing protein</fullName>
    </recommendedName>
</protein>